<keyword evidence="2" id="KW-1133">Transmembrane helix</keyword>
<evidence type="ECO:0000313" key="4">
    <source>
        <dbReference type="Proteomes" id="UP001183615"/>
    </source>
</evidence>
<sequence length="67" mass="7605">MGYEPDPDDPDDRDDPGDPDDRGRLRRLGRRALRCHRGAGRHFVNGLYYSAGTGVVSLITLWLQHRS</sequence>
<gene>
    <name evidence="3" type="ORF">RM779_29405</name>
</gene>
<evidence type="ECO:0000313" key="3">
    <source>
        <dbReference type="EMBL" id="MDT0446683.1"/>
    </source>
</evidence>
<dbReference type="RefSeq" id="WP_311620834.1">
    <property type="nucleotide sequence ID" value="NZ_JAVREV010000021.1"/>
</dbReference>
<organism evidence="3 4">
    <name type="scientific">Streptomyces johnsoniae</name>
    <dbReference type="NCBI Taxonomy" id="3075532"/>
    <lineage>
        <taxon>Bacteria</taxon>
        <taxon>Bacillati</taxon>
        <taxon>Actinomycetota</taxon>
        <taxon>Actinomycetes</taxon>
        <taxon>Kitasatosporales</taxon>
        <taxon>Streptomycetaceae</taxon>
        <taxon>Streptomyces</taxon>
    </lineage>
</organism>
<evidence type="ECO:0000256" key="1">
    <source>
        <dbReference type="SAM" id="MobiDB-lite"/>
    </source>
</evidence>
<feature type="transmembrane region" description="Helical" evidence="2">
    <location>
        <begin position="46"/>
        <end position="63"/>
    </location>
</feature>
<keyword evidence="2" id="KW-0812">Transmembrane</keyword>
<evidence type="ECO:0000256" key="2">
    <source>
        <dbReference type="SAM" id="Phobius"/>
    </source>
</evidence>
<protein>
    <submittedName>
        <fullName evidence="3">Uncharacterized protein</fullName>
    </submittedName>
</protein>
<keyword evidence="2" id="KW-0472">Membrane</keyword>
<reference evidence="4" key="1">
    <citation type="submission" date="2023-07" db="EMBL/GenBank/DDBJ databases">
        <title>30 novel species of actinomycetes from the DSMZ collection.</title>
        <authorList>
            <person name="Nouioui I."/>
        </authorList>
    </citation>
    <scope>NUCLEOTIDE SEQUENCE [LARGE SCALE GENOMIC DNA]</scope>
    <source>
        <strain evidence="4">DSM 41886</strain>
    </source>
</reference>
<feature type="compositionally biased region" description="Acidic residues" evidence="1">
    <location>
        <begin position="1"/>
        <end position="18"/>
    </location>
</feature>
<name>A0ABU2SCK7_9ACTN</name>
<proteinExistence type="predicted"/>
<dbReference type="EMBL" id="JAVREV010000021">
    <property type="protein sequence ID" value="MDT0446683.1"/>
    <property type="molecule type" value="Genomic_DNA"/>
</dbReference>
<keyword evidence="4" id="KW-1185">Reference proteome</keyword>
<accession>A0ABU2SCK7</accession>
<feature type="region of interest" description="Disordered" evidence="1">
    <location>
        <begin position="1"/>
        <end position="26"/>
    </location>
</feature>
<comment type="caution">
    <text evidence="3">The sequence shown here is derived from an EMBL/GenBank/DDBJ whole genome shotgun (WGS) entry which is preliminary data.</text>
</comment>
<dbReference type="Proteomes" id="UP001183615">
    <property type="component" value="Unassembled WGS sequence"/>
</dbReference>